<evidence type="ECO:0000256" key="3">
    <source>
        <dbReference type="SAM" id="Phobius"/>
    </source>
</evidence>
<keyword evidence="1 2" id="KW-0238">DNA-binding</keyword>
<dbReference type="AlphaFoldDB" id="A0A171A4W7"/>
<dbReference type="PANTHER" id="PTHR30328">
    <property type="entry name" value="TRANSCRIPTIONAL REPRESSOR"/>
    <property type="match status" value="1"/>
</dbReference>
<dbReference type="EMBL" id="BDCR01000003">
    <property type="protein sequence ID" value="GAT63290.1"/>
    <property type="molecule type" value="Genomic_DNA"/>
</dbReference>
<dbReference type="InterPro" id="IPR009057">
    <property type="entry name" value="Homeodomain-like_sf"/>
</dbReference>
<accession>A0A171A4W7</accession>
<keyword evidence="6" id="KW-1185">Reference proteome</keyword>
<name>A0A171A4W7_9BACT</name>
<sequence length="203" mass="24029">MKGINTEHRILMAAEEVFLDKGFSAAKTTEIARKAEVNHALVHYYFRSKENLFETVFINKYKQVLVVLTEAVDGEKPYLDRLHQMMAAQFELFISSPKMPLFIVNEFLNNPQRLNFLKRKISLFPQEILIRFERQTNEAIEQGIIRPIETKELLFSVFSLLFSVFINRSFSQYIFNWDGMDYPEFAKKREKEILDFVMKSLRP</sequence>
<gene>
    <name evidence="5" type="ORF">PJIAN_3608</name>
</gene>
<dbReference type="PANTHER" id="PTHR30328:SF54">
    <property type="entry name" value="HTH-TYPE TRANSCRIPTIONAL REPRESSOR SCO4008"/>
    <property type="match status" value="1"/>
</dbReference>
<evidence type="ECO:0000256" key="2">
    <source>
        <dbReference type="PROSITE-ProRule" id="PRU00335"/>
    </source>
</evidence>
<dbReference type="PROSITE" id="PS50977">
    <property type="entry name" value="HTH_TETR_2"/>
    <property type="match status" value="1"/>
</dbReference>
<dbReference type="InterPro" id="IPR001647">
    <property type="entry name" value="HTH_TetR"/>
</dbReference>
<comment type="caution">
    <text evidence="5">The sequence shown here is derived from an EMBL/GenBank/DDBJ whole genome shotgun (WGS) entry which is preliminary data.</text>
</comment>
<dbReference type="OrthoDB" id="9789566at2"/>
<dbReference type="InterPro" id="IPR036271">
    <property type="entry name" value="Tet_transcr_reg_TetR-rel_C_sf"/>
</dbReference>
<dbReference type="PRINTS" id="PR00455">
    <property type="entry name" value="HTHTETR"/>
</dbReference>
<reference evidence="6" key="2">
    <citation type="journal article" date="2017" name="Genome Announc.">
        <title>Draft genome sequence of Paludibacter jiangxiensis NM7(T), a propionate-producing fermentative bacterium.</title>
        <authorList>
            <person name="Qiu Y.-L."/>
            <person name="Tourlousse D.M."/>
            <person name="Matsuura N."/>
            <person name="Ohashi A."/>
            <person name="Sekiguchi Y."/>
        </authorList>
    </citation>
    <scope>NUCLEOTIDE SEQUENCE [LARGE SCALE GENOMIC DNA]</scope>
    <source>
        <strain evidence="6">NM7</strain>
    </source>
</reference>
<dbReference type="Gene3D" id="1.10.357.10">
    <property type="entry name" value="Tetracycline Repressor, domain 2"/>
    <property type="match status" value="1"/>
</dbReference>
<protein>
    <submittedName>
        <fullName evidence="5">DNA-binding transcriptional regulator, AcrR family</fullName>
    </submittedName>
</protein>
<proteinExistence type="predicted"/>
<feature type="DNA-binding region" description="H-T-H motif" evidence="2">
    <location>
        <begin position="27"/>
        <end position="46"/>
    </location>
</feature>
<keyword evidence="3" id="KW-1133">Transmembrane helix</keyword>
<evidence type="ECO:0000259" key="4">
    <source>
        <dbReference type="PROSITE" id="PS50977"/>
    </source>
</evidence>
<reference evidence="6" key="1">
    <citation type="submission" date="2016-04" db="EMBL/GenBank/DDBJ databases">
        <title>Draft genome sequence of Paludibacter jiangxiensis strain NM7.</title>
        <authorList>
            <person name="Qiu Y."/>
            <person name="Matsuura N."/>
            <person name="Ohashi A."/>
            <person name="Tourlousse M.D."/>
            <person name="Sekiguchi Y."/>
        </authorList>
    </citation>
    <scope>NUCLEOTIDE SEQUENCE [LARGE SCALE GENOMIC DNA]</scope>
    <source>
        <strain evidence="6">NM7</strain>
    </source>
</reference>
<dbReference type="Proteomes" id="UP000076586">
    <property type="component" value="Unassembled WGS sequence"/>
</dbReference>
<organism evidence="5 6">
    <name type="scientific">Paludibacter jiangxiensis</name>
    <dbReference type="NCBI Taxonomy" id="681398"/>
    <lineage>
        <taxon>Bacteria</taxon>
        <taxon>Pseudomonadati</taxon>
        <taxon>Bacteroidota</taxon>
        <taxon>Bacteroidia</taxon>
        <taxon>Bacteroidales</taxon>
        <taxon>Paludibacteraceae</taxon>
        <taxon>Paludibacter</taxon>
    </lineage>
</organism>
<dbReference type="SUPFAM" id="SSF46689">
    <property type="entry name" value="Homeodomain-like"/>
    <property type="match status" value="1"/>
</dbReference>
<dbReference type="RefSeq" id="WP_068704315.1">
    <property type="nucleotide sequence ID" value="NZ_BDCR01000003.1"/>
</dbReference>
<evidence type="ECO:0000313" key="5">
    <source>
        <dbReference type="EMBL" id="GAT63290.1"/>
    </source>
</evidence>
<keyword evidence="3" id="KW-0812">Transmembrane</keyword>
<dbReference type="InterPro" id="IPR050109">
    <property type="entry name" value="HTH-type_TetR-like_transc_reg"/>
</dbReference>
<dbReference type="Pfam" id="PF00440">
    <property type="entry name" value="TetR_N"/>
    <property type="match status" value="1"/>
</dbReference>
<dbReference type="GO" id="GO:0003677">
    <property type="term" value="F:DNA binding"/>
    <property type="evidence" value="ECO:0007669"/>
    <property type="project" value="UniProtKB-UniRule"/>
</dbReference>
<feature type="domain" description="HTH tetR-type" evidence="4">
    <location>
        <begin position="4"/>
        <end position="64"/>
    </location>
</feature>
<evidence type="ECO:0000256" key="1">
    <source>
        <dbReference type="ARBA" id="ARBA00023125"/>
    </source>
</evidence>
<feature type="transmembrane region" description="Helical" evidence="3">
    <location>
        <begin position="153"/>
        <end position="175"/>
    </location>
</feature>
<dbReference type="STRING" id="681398.PJIAN_3608"/>
<keyword evidence="3" id="KW-0472">Membrane</keyword>
<dbReference type="SUPFAM" id="SSF48498">
    <property type="entry name" value="Tetracyclin repressor-like, C-terminal domain"/>
    <property type="match status" value="1"/>
</dbReference>
<evidence type="ECO:0000313" key="6">
    <source>
        <dbReference type="Proteomes" id="UP000076586"/>
    </source>
</evidence>